<feature type="domain" description="Major facilitator superfamily (MFS) profile" evidence="9">
    <location>
        <begin position="12"/>
        <end position="407"/>
    </location>
</feature>
<feature type="transmembrane region" description="Helical" evidence="8">
    <location>
        <begin position="108"/>
        <end position="129"/>
    </location>
</feature>
<dbReference type="EMBL" id="JAAVXB010000002">
    <property type="protein sequence ID" value="NKF21512.1"/>
    <property type="molecule type" value="Genomic_DNA"/>
</dbReference>
<dbReference type="Pfam" id="PF07690">
    <property type="entry name" value="MFS_1"/>
    <property type="match status" value="1"/>
</dbReference>
<evidence type="ECO:0000256" key="8">
    <source>
        <dbReference type="SAM" id="Phobius"/>
    </source>
</evidence>
<dbReference type="Gene3D" id="1.20.1250.20">
    <property type="entry name" value="MFS general substrate transporter like domains"/>
    <property type="match status" value="1"/>
</dbReference>
<keyword evidence="6 8" id="KW-1133">Transmembrane helix</keyword>
<dbReference type="PANTHER" id="PTHR23504">
    <property type="entry name" value="MAJOR FACILITATOR SUPERFAMILY DOMAIN-CONTAINING PROTEIN 10"/>
    <property type="match status" value="1"/>
</dbReference>
<dbReference type="PANTHER" id="PTHR23504:SF15">
    <property type="entry name" value="MAJOR FACILITATOR SUPERFAMILY (MFS) PROFILE DOMAIN-CONTAINING PROTEIN"/>
    <property type="match status" value="1"/>
</dbReference>
<feature type="transmembrane region" description="Helical" evidence="8">
    <location>
        <begin position="289"/>
        <end position="306"/>
    </location>
</feature>
<protein>
    <submittedName>
        <fullName evidence="10">TCR/Tet family MFS transporter</fullName>
    </submittedName>
</protein>
<evidence type="ECO:0000256" key="3">
    <source>
        <dbReference type="ARBA" id="ARBA00007520"/>
    </source>
</evidence>
<evidence type="ECO:0000256" key="1">
    <source>
        <dbReference type="ARBA" id="ARBA00003279"/>
    </source>
</evidence>
<feature type="transmembrane region" description="Helical" evidence="8">
    <location>
        <begin position="222"/>
        <end position="246"/>
    </location>
</feature>
<keyword evidence="5 8" id="KW-0812">Transmembrane</keyword>
<evidence type="ECO:0000256" key="7">
    <source>
        <dbReference type="ARBA" id="ARBA00023136"/>
    </source>
</evidence>
<feature type="transmembrane region" description="Helical" evidence="8">
    <location>
        <begin position="53"/>
        <end position="71"/>
    </location>
</feature>
<keyword evidence="11" id="KW-1185">Reference proteome</keyword>
<feature type="transmembrane region" description="Helical" evidence="8">
    <location>
        <begin position="83"/>
        <end position="102"/>
    </location>
</feature>
<dbReference type="AlphaFoldDB" id="A0A969W6K0"/>
<dbReference type="InterPro" id="IPR001958">
    <property type="entry name" value="Tet-R_TetA/multi-R_MdtG-like"/>
</dbReference>
<evidence type="ECO:0000256" key="6">
    <source>
        <dbReference type="ARBA" id="ARBA00022989"/>
    </source>
</evidence>
<dbReference type="RefSeq" id="WP_168146774.1">
    <property type="nucleotide sequence ID" value="NZ_JAAVXB010000002.1"/>
</dbReference>
<gene>
    <name evidence="10" type="ORF">G7Y82_04215</name>
</gene>
<dbReference type="GO" id="GO:0016020">
    <property type="term" value="C:membrane"/>
    <property type="evidence" value="ECO:0007669"/>
    <property type="project" value="UniProtKB-SubCell"/>
</dbReference>
<feature type="transmembrane region" description="Helical" evidence="8">
    <location>
        <begin position="141"/>
        <end position="163"/>
    </location>
</feature>
<evidence type="ECO:0000256" key="4">
    <source>
        <dbReference type="ARBA" id="ARBA00022448"/>
    </source>
</evidence>
<comment type="subcellular location">
    <subcellularLocation>
        <location evidence="2">Membrane</location>
        <topology evidence="2">Multi-pass membrane protein</topology>
    </subcellularLocation>
</comment>
<reference evidence="10" key="1">
    <citation type="submission" date="2020-03" db="EMBL/GenBank/DDBJ databases">
        <title>Solimonas marina sp. nov., isolated from deep seawater of the Pacific Ocean.</title>
        <authorList>
            <person name="Liu X."/>
            <person name="Lai Q."/>
            <person name="Sun F."/>
            <person name="Gai Y."/>
            <person name="Li G."/>
            <person name="Shao Z."/>
        </authorList>
    </citation>
    <scope>NUCLEOTIDE SEQUENCE</scope>
    <source>
        <strain evidence="10">C16B3</strain>
    </source>
</reference>
<dbReference type="PROSITE" id="PS00216">
    <property type="entry name" value="SUGAR_TRANSPORT_1"/>
    <property type="match status" value="1"/>
</dbReference>
<dbReference type="InterPro" id="IPR005829">
    <property type="entry name" value="Sugar_transporter_CS"/>
</dbReference>
<feature type="transmembrane region" description="Helical" evidence="8">
    <location>
        <begin position="385"/>
        <end position="406"/>
    </location>
</feature>
<keyword evidence="7 8" id="KW-0472">Membrane</keyword>
<feature type="transmembrane region" description="Helical" evidence="8">
    <location>
        <begin position="312"/>
        <end position="330"/>
    </location>
</feature>
<accession>A0A969W6K0</accession>
<evidence type="ECO:0000259" key="9">
    <source>
        <dbReference type="PROSITE" id="PS50850"/>
    </source>
</evidence>
<dbReference type="InterPro" id="IPR011701">
    <property type="entry name" value="MFS"/>
</dbReference>
<keyword evidence="4" id="KW-0813">Transport</keyword>
<name>A0A969W6K0_9GAMM</name>
<dbReference type="CDD" id="cd17388">
    <property type="entry name" value="MFS_TetA"/>
    <property type="match status" value="1"/>
</dbReference>
<evidence type="ECO:0000313" key="10">
    <source>
        <dbReference type="EMBL" id="NKF21512.1"/>
    </source>
</evidence>
<evidence type="ECO:0000256" key="5">
    <source>
        <dbReference type="ARBA" id="ARBA00022692"/>
    </source>
</evidence>
<dbReference type="InterPro" id="IPR020846">
    <property type="entry name" value="MFS_dom"/>
</dbReference>
<dbReference type="InterPro" id="IPR036259">
    <property type="entry name" value="MFS_trans_sf"/>
</dbReference>
<feature type="transmembrane region" description="Helical" evidence="8">
    <location>
        <begin position="351"/>
        <end position="373"/>
    </location>
</feature>
<proteinExistence type="inferred from homology"/>
<dbReference type="PROSITE" id="PS50850">
    <property type="entry name" value="MFS"/>
    <property type="match status" value="1"/>
</dbReference>
<comment type="function">
    <text evidence="1">Resistance to tetracycline by an active tetracycline efflux. This is an energy-dependent process that decreases the accumulation of the antibiotic in whole cells. This protein functions as a metal-tetracycline/H(+) antiporter.</text>
</comment>
<comment type="caution">
    <text evidence="10">The sequence shown here is derived from an EMBL/GenBank/DDBJ whole genome shotgun (WGS) entry which is preliminary data.</text>
</comment>
<evidence type="ECO:0000313" key="11">
    <source>
        <dbReference type="Proteomes" id="UP000653472"/>
    </source>
</evidence>
<sequence>MSAMPAGARRGALLFIFVVVVLDMLAFGIIIPVLPKLVEQFLGGNTVSAARVYGLFGMAWAAMQFVFSPLLGALSDRFGRRPLILLSCFGLGIDFIFMALAPTLSWLFVGRIVSGMTASSFSMASAYIADVTPPEKRAGAYGLLGAGFGIGFIFGPALGGVLGHSDPRLPFVVAGTLAVLNALYGYFVLPESLPRERRLPRLNWARANPVGALRLLRSHPELSGLATVYFLFQFAHYVLPSTAILYSSYRYGWDARALGLMMAATGACSIVVQAVLVRPTVARLGERRTLLVGLSFAVLGFAGFGLAPSGAWFLAAVPVFALAGLVNPGLQALMTARVGRDEQGQLQGANASLMGIAGLFAPGAFTQVFAYFISPAALHWPGAPMLLAAALTAVAAVLVGAAARAAPVVTDSAG</sequence>
<organism evidence="10 11">
    <name type="scientific">Solimonas marina</name>
    <dbReference type="NCBI Taxonomy" id="2714601"/>
    <lineage>
        <taxon>Bacteria</taxon>
        <taxon>Pseudomonadati</taxon>
        <taxon>Pseudomonadota</taxon>
        <taxon>Gammaproteobacteria</taxon>
        <taxon>Nevskiales</taxon>
        <taxon>Nevskiaceae</taxon>
        <taxon>Solimonas</taxon>
    </lineage>
</organism>
<evidence type="ECO:0000256" key="2">
    <source>
        <dbReference type="ARBA" id="ARBA00004141"/>
    </source>
</evidence>
<dbReference type="Proteomes" id="UP000653472">
    <property type="component" value="Unassembled WGS sequence"/>
</dbReference>
<feature type="transmembrane region" description="Helical" evidence="8">
    <location>
        <begin position="12"/>
        <end position="33"/>
    </location>
</feature>
<feature type="transmembrane region" description="Helical" evidence="8">
    <location>
        <begin position="258"/>
        <end position="277"/>
    </location>
</feature>
<dbReference type="PRINTS" id="PR01035">
    <property type="entry name" value="TCRTETA"/>
</dbReference>
<dbReference type="SUPFAM" id="SSF103473">
    <property type="entry name" value="MFS general substrate transporter"/>
    <property type="match status" value="1"/>
</dbReference>
<comment type="similarity">
    <text evidence="3">Belongs to the major facilitator superfamily. TCR/Tet family.</text>
</comment>
<dbReference type="GO" id="GO:0022857">
    <property type="term" value="F:transmembrane transporter activity"/>
    <property type="evidence" value="ECO:0007669"/>
    <property type="project" value="InterPro"/>
</dbReference>
<feature type="transmembrane region" description="Helical" evidence="8">
    <location>
        <begin position="169"/>
        <end position="189"/>
    </location>
</feature>